<name>A0ABZ0TGP0_HALED</name>
<accession>A0ABZ0TGP0</accession>
<organism evidence="2 3">
    <name type="scientific">Halomonas elongata (strain ATCC 33173 / DSM 2581 / NBRC 15536 / NCIMB 2198 / 1H9)</name>
    <dbReference type="NCBI Taxonomy" id="768066"/>
    <lineage>
        <taxon>Bacteria</taxon>
        <taxon>Pseudomonadati</taxon>
        <taxon>Pseudomonadota</taxon>
        <taxon>Gammaproteobacteria</taxon>
        <taxon>Oceanospirillales</taxon>
        <taxon>Halomonadaceae</taxon>
        <taxon>Halomonas</taxon>
    </lineage>
</organism>
<dbReference type="Proteomes" id="UP001322512">
    <property type="component" value="Chromosome"/>
</dbReference>
<sequence>MNWDRVGKYHIQCGEYTICRTHHSGTKLFTVWYGNERIGIRHTAKEAMALAESHETGKRNGNEKGNGRKRGQ</sequence>
<evidence type="ECO:0000313" key="2">
    <source>
        <dbReference type="EMBL" id="WPU48689.1"/>
    </source>
</evidence>
<reference evidence="2 3" key="1">
    <citation type="submission" date="2023-11" db="EMBL/GenBank/DDBJ databases">
        <title>MicrobeMod: A computational toolkit for identifying prokaryotic methylation and restriction-modification with nanopore sequencing.</title>
        <authorList>
            <person name="Crits-Christoph A."/>
            <person name="Kang S.C."/>
            <person name="Lee H."/>
            <person name="Ostrov N."/>
        </authorList>
    </citation>
    <scope>NUCLEOTIDE SEQUENCE [LARGE SCALE GENOMIC DNA]</scope>
    <source>
        <strain evidence="2 3">ATCC 33173</strain>
    </source>
</reference>
<dbReference type="RefSeq" id="WP_041602041.1">
    <property type="nucleotide sequence ID" value="NC_014532.2"/>
</dbReference>
<dbReference type="GeneID" id="91009979"/>
<feature type="region of interest" description="Disordered" evidence="1">
    <location>
        <begin position="51"/>
        <end position="72"/>
    </location>
</feature>
<protein>
    <submittedName>
        <fullName evidence="2">Uncharacterized protein</fullName>
    </submittedName>
</protein>
<feature type="compositionally biased region" description="Basic and acidic residues" evidence="1">
    <location>
        <begin position="52"/>
        <end position="66"/>
    </location>
</feature>
<evidence type="ECO:0000313" key="3">
    <source>
        <dbReference type="Proteomes" id="UP001322512"/>
    </source>
</evidence>
<evidence type="ECO:0000256" key="1">
    <source>
        <dbReference type="SAM" id="MobiDB-lite"/>
    </source>
</evidence>
<dbReference type="EMBL" id="CP139472">
    <property type="protein sequence ID" value="WPU48689.1"/>
    <property type="molecule type" value="Genomic_DNA"/>
</dbReference>
<gene>
    <name evidence="2" type="ORF">SR933_07305</name>
</gene>
<keyword evidence="3" id="KW-1185">Reference proteome</keyword>
<proteinExistence type="predicted"/>